<dbReference type="Proteomes" id="UP000654345">
    <property type="component" value="Unassembled WGS sequence"/>
</dbReference>
<protein>
    <recommendedName>
        <fullName evidence="3">Glycosyltransferase</fullName>
    </recommendedName>
</protein>
<name>A0ABQ3UI45_9CHLR</name>
<dbReference type="PANTHER" id="PTHR36529">
    <property type="entry name" value="SLL1095 PROTEIN"/>
    <property type="match status" value="1"/>
</dbReference>
<accession>A0ABQ3UI45</accession>
<dbReference type="NCBIfam" id="TIGR04282">
    <property type="entry name" value="glyco_like_cofC"/>
    <property type="match status" value="1"/>
</dbReference>
<dbReference type="InterPro" id="IPR018641">
    <property type="entry name" value="Trfase_1_rSAM/seldom-assoc"/>
</dbReference>
<evidence type="ECO:0000313" key="1">
    <source>
        <dbReference type="EMBL" id="GHO52381.1"/>
    </source>
</evidence>
<gene>
    <name evidence="1" type="ORF">KSB_08560</name>
</gene>
<sequence length="235" mass="26338">MDDTALVIIARAPEPGKTKTRLACSLGNEATVLLYRAFLKDLALRFSEAPYALHWAYSPAHVDYNALLEELVPGRGRHMRCFPQEGQDFNTRLHHIFRWTESQGFRKTILLGSDSPHIRRQIIDEVNERLNTTDIVLGPAEDGGYYLLGMRQAHDIFSGIPMSTEVVTQMTIAAAHRQRLSVHLVEQLQDIDELPDLLKLAEILQAKPGLAPITAAHLVTHPALTEAFSRTKESV</sequence>
<dbReference type="EMBL" id="BNJG01000001">
    <property type="protein sequence ID" value="GHO52381.1"/>
    <property type="molecule type" value="Genomic_DNA"/>
</dbReference>
<comment type="caution">
    <text evidence="1">The sequence shown here is derived from an EMBL/GenBank/DDBJ whole genome shotgun (WGS) entry which is preliminary data.</text>
</comment>
<dbReference type="Pfam" id="PF09837">
    <property type="entry name" value="DUF2064"/>
    <property type="match status" value="1"/>
</dbReference>
<dbReference type="PANTHER" id="PTHR36529:SF1">
    <property type="entry name" value="GLYCOSYLTRANSFERASE"/>
    <property type="match status" value="1"/>
</dbReference>
<evidence type="ECO:0008006" key="3">
    <source>
        <dbReference type="Google" id="ProtNLM"/>
    </source>
</evidence>
<proteinExistence type="predicted"/>
<evidence type="ECO:0000313" key="2">
    <source>
        <dbReference type="Proteomes" id="UP000654345"/>
    </source>
</evidence>
<organism evidence="1 2">
    <name type="scientific">Ktedonobacter robiniae</name>
    <dbReference type="NCBI Taxonomy" id="2778365"/>
    <lineage>
        <taxon>Bacteria</taxon>
        <taxon>Bacillati</taxon>
        <taxon>Chloroflexota</taxon>
        <taxon>Ktedonobacteria</taxon>
        <taxon>Ktedonobacterales</taxon>
        <taxon>Ktedonobacteraceae</taxon>
        <taxon>Ktedonobacter</taxon>
    </lineage>
</organism>
<dbReference type="Gene3D" id="3.90.550.10">
    <property type="entry name" value="Spore Coat Polysaccharide Biosynthesis Protein SpsA, Chain A"/>
    <property type="match status" value="1"/>
</dbReference>
<dbReference type="InterPro" id="IPR029044">
    <property type="entry name" value="Nucleotide-diphossugar_trans"/>
</dbReference>
<keyword evidence="2" id="KW-1185">Reference proteome</keyword>
<reference evidence="1 2" key="1">
    <citation type="journal article" date="2021" name="Int. J. Syst. Evol. Microbiol.">
        <title>Reticulibacter mediterranei gen. nov., sp. nov., within the new family Reticulibacteraceae fam. nov., and Ktedonospora formicarum gen. nov., sp. nov., Ktedonobacter robiniae sp. nov., Dictyobacter formicarum sp. nov. and Dictyobacter arantiisoli sp. nov., belonging to the class Ktedonobacteria.</title>
        <authorList>
            <person name="Yabe S."/>
            <person name="Zheng Y."/>
            <person name="Wang C.M."/>
            <person name="Sakai Y."/>
            <person name="Abe K."/>
            <person name="Yokota A."/>
            <person name="Donadio S."/>
            <person name="Cavaletti L."/>
            <person name="Monciardini P."/>
        </authorList>
    </citation>
    <scope>NUCLEOTIDE SEQUENCE [LARGE SCALE GENOMIC DNA]</scope>
    <source>
        <strain evidence="1 2">SOSP1-30</strain>
    </source>
</reference>
<dbReference type="RefSeq" id="WP_201369297.1">
    <property type="nucleotide sequence ID" value="NZ_BNJG01000001.1"/>
</dbReference>
<dbReference type="SUPFAM" id="SSF53448">
    <property type="entry name" value="Nucleotide-diphospho-sugar transferases"/>
    <property type="match status" value="1"/>
</dbReference>